<evidence type="ECO:0000313" key="3">
    <source>
        <dbReference type="EMBL" id="HAE47003.1"/>
    </source>
</evidence>
<dbReference type="GeneID" id="97242173"/>
<dbReference type="PANTHER" id="PTHR46268:SF15">
    <property type="entry name" value="UNIVERSAL STRESS PROTEIN HP_0031"/>
    <property type="match status" value="1"/>
</dbReference>
<evidence type="ECO:0000259" key="2">
    <source>
        <dbReference type="Pfam" id="PF00582"/>
    </source>
</evidence>
<gene>
    <name evidence="3" type="ORF">DCK97_06250</name>
</gene>
<dbReference type="InterPro" id="IPR006015">
    <property type="entry name" value="Universal_stress_UspA"/>
</dbReference>
<name>A0A3B9II47_9PROT</name>
<dbReference type="PRINTS" id="PR01438">
    <property type="entry name" value="UNVRSLSTRESS"/>
</dbReference>
<comment type="caution">
    <text evidence="3">The sequence shown here is derived from an EMBL/GenBank/DDBJ whole genome shotgun (WGS) entry which is preliminary data.</text>
</comment>
<dbReference type="Proteomes" id="UP000257706">
    <property type="component" value="Unassembled WGS sequence"/>
</dbReference>
<dbReference type="EMBL" id="DMAI01000099">
    <property type="protein sequence ID" value="HAE47003.1"/>
    <property type="molecule type" value="Genomic_DNA"/>
</dbReference>
<dbReference type="SUPFAM" id="SSF52402">
    <property type="entry name" value="Adenine nucleotide alpha hydrolases-like"/>
    <property type="match status" value="2"/>
</dbReference>
<dbReference type="Gene3D" id="3.40.50.12370">
    <property type="match status" value="1"/>
</dbReference>
<proteinExistence type="inferred from homology"/>
<reference evidence="3 4" key="1">
    <citation type="journal article" date="2018" name="Nat. Biotechnol.">
        <title>A standardized bacterial taxonomy based on genome phylogeny substantially revises the tree of life.</title>
        <authorList>
            <person name="Parks D.H."/>
            <person name="Chuvochina M."/>
            <person name="Waite D.W."/>
            <person name="Rinke C."/>
            <person name="Skarshewski A."/>
            <person name="Chaumeil P.A."/>
            <person name="Hugenholtz P."/>
        </authorList>
    </citation>
    <scope>NUCLEOTIDE SEQUENCE [LARGE SCALE GENOMIC DNA]</scope>
    <source>
        <strain evidence="3">UBA8739</strain>
    </source>
</reference>
<feature type="domain" description="UspA" evidence="2">
    <location>
        <begin position="217"/>
        <end position="282"/>
    </location>
</feature>
<sequence>MKTILVPMHGDDGDAVALETAHSVAQHFKSHIEALLIRHDPQILAGDGLVIPSDYLVEMGNRWQNMAERVRKVYEETVTRLGIQKAEIDAGGAALGCPTASWRELSGQEAEVVGHQSRVFDLTIVARPDDPARDLWRVTAEAVLFDGGRPVLVTPQAPRAELGRKVLVAWNGSTETAQCVAMAMPWLTTADEVLVLAVKGGMVPGPSAEELARHLARNGVAAGARTLDEGDRSVAEVIIAEAHAMGADLIVKGAYTQSRFRQMIFGGVTNDLLHRSPLPVLFAH</sequence>
<dbReference type="CDD" id="cd00293">
    <property type="entry name" value="USP-like"/>
    <property type="match status" value="1"/>
</dbReference>
<dbReference type="AlphaFoldDB" id="A0A3B9II47"/>
<accession>A0A3B9II47</accession>
<evidence type="ECO:0000313" key="4">
    <source>
        <dbReference type="Proteomes" id="UP000257706"/>
    </source>
</evidence>
<organism evidence="3 4">
    <name type="scientific">Tistrella mobilis</name>
    <dbReference type="NCBI Taxonomy" id="171437"/>
    <lineage>
        <taxon>Bacteria</taxon>
        <taxon>Pseudomonadati</taxon>
        <taxon>Pseudomonadota</taxon>
        <taxon>Alphaproteobacteria</taxon>
        <taxon>Geminicoccales</taxon>
        <taxon>Geminicoccaceae</taxon>
        <taxon>Tistrella</taxon>
    </lineage>
</organism>
<dbReference type="PANTHER" id="PTHR46268">
    <property type="entry name" value="STRESS RESPONSE PROTEIN NHAX"/>
    <property type="match status" value="1"/>
</dbReference>
<dbReference type="RefSeq" id="WP_051045321.1">
    <property type="nucleotide sequence ID" value="NZ_CP121027.1"/>
</dbReference>
<protein>
    <submittedName>
        <fullName evidence="3">Universal stress protein</fullName>
    </submittedName>
</protein>
<evidence type="ECO:0000256" key="1">
    <source>
        <dbReference type="ARBA" id="ARBA00008791"/>
    </source>
</evidence>
<dbReference type="InterPro" id="IPR006016">
    <property type="entry name" value="UspA"/>
</dbReference>
<comment type="similarity">
    <text evidence="1">Belongs to the universal stress protein A family.</text>
</comment>
<dbReference type="OrthoDB" id="9804721at2"/>
<dbReference type="Pfam" id="PF00582">
    <property type="entry name" value="Usp"/>
    <property type="match status" value="1"/>
</dbReference>